<organism evidence="7 8">
    <name type="scientific">Lasiosphaeria miniovina</name>
    <dbReference type="NCBI Taxonomy" id="1954250"/>
    <lineage>
        <taxon>Eukaryota</taxon>
        <taxon>Fungi</taxon>
        <taxon>Dikarya</taxon>
        <taxon>Ascomycota</taxon>
        <taxon>Pezizomycotina</taxon>
        <taxon>Sordariomycetes</taxon>
        <taxon>Sordariomycetidae</taxon>
        <taxon>Sordariales</taxon>
        <taxon>Lasiosphaeriaceae</taxon>
        <taxon>Lasiosphaeria</taxon>
    </lineage>
</organism>
<keyword evidence="8" id="KW-1185">Reference proteome</keyword>
<dbReference type="PRINTS" id="PR00370">
    <property type="entry name" value="FMOXYGENASE"/>
</dbReference>
<dbReference type="GO" id="GO:0004499">
    <property type="term" value="F:N,N-dimethylaniline monooxygenase activity"/>
    <property type="evidence" value="ECO:0007669"/>
    <property type="project" value="InterPro"/>
</dbReference>
<evidence type="ECO:0000256" key="3">
    <source>
        <dbReference type="ARBA" id="ARBA00022827"/>
    </source>
</evidence>
<keyword evidence="4" id="KW-0521">NADP</keyword>
<dbReference type="GO" id="GO:0050661">
    <property type="term" value="F:NADP binding"/>
    <property type="evidence" value="ECO:0007669"/>
    <property type="project" value="InterPro"/>
</dbReference>
<dbReference type="GO" id="GO:0050660">
    <property type="term" value="F:flavin adenine dinucleotide binding"/>
    <property type="evidence" value="ECO:0007669"/>
    <property type="project" value="InterPro"/>
</dbReference>
<evidence type="ECO:0000256" key="2">
    <source>
        <dbReference type="ARBA" id="ARBA00022630"/>
    </source>
</evidence>
<dbReference type="GeneID" id="85329595"/>
<comment type="similarity">
    <text evidence="1">Belongs to the FMO family.</text>
</comment>
<accession>A0AA39ZQX8</accession>
<dbReference type="Pfam" id="PF13450">
    <property type="entry name" value="NAD_binding_8"/>
    <property type="match status" value="1"/>
</dbReference>
<dbReference type="InterPro" id="IPR036188">
    <property type="entry name" value="FAD/NAD-bd_sf"/>
</dbReference>
<evidence type="ECO:0000256" key="5">
    <source>
        <dbReference type="ARBA" id="ARBA00023002"/>
    </source>
</evidence>
<evidence type="ECO:0000256" key="6">
    <source>
        <dbReference type="SAM" id="MobiDB-lite"/>
    </source>
</evidence>
<evidence type="ECO:0000313" key="8">
    <source>
        <dbReference type="Proteomes" id="UP001172101"/>
    </source>
</evidence>
<evidence type="ECO:0008006" key="9">
    <source>
        <dbReference type="Google" id="ProtNLM"/>
    </source>
</evidence>
<dbReference type="SUPFAM" id="SSF51905">
    <property type="entry name" value="FAD/NAD(P)-binding domain"/>
    <property type="match status" value="2"/>
</dbReference>
<proteinExistence type="inferred from homology"/>
<dbReference type="AlphaFoldDB" id="A0AA39ZQX8"/>
<keyword evidence="2" id="KW-0285">Flavoprotein</keyword>
<dbReference type="RefSeq" id="XP_060289583.1">
    <property type="nucleotide sequence ID" value="XM_060446325.1"/>
</dbReference>
<gene>
    <name evidence="7" type="ORF">B0T26DRAFT_757890</name>
</gene>
<dbReference type="InterPro" id="IPR000960">
    <property type="entry name" value="Flavin_mOase"/>
</dbReference>
<dbReference type="Gene3D" id="3.50.50.60">
    <property type="entry name" value="FAD/NAD(P)-binding domain"/>
    <property type="match status" value="2"/>
</dbReference>
<evidence type="ECO:0000256" key="4">
    <source>
        <dbReference type="ARBA" id="ARBA00022857"/>
    </source>
</evidence>
<dbReference type="PANTHER" id="PTHR23023">
    <property type="entry name" value="DIMETHYLANILINE MONOOXYGENASE"/>
    <property type="match status" value="1"/>
</dbReference>
<keyword evidence="5" id="KW-0560">Oxidoreductase</keyword>
<name>A0AA39ZQX8_9PEZI</name>
<evidence type="ECO:0000313" key="7">
    <source>
        <dbReference type="EMBL" id="KAK0701919.1"/>
    </source>
</evidence>
<evidence type="ECO:0000256" key="1">
    <source>
        <dbReference type="ARBA" id="ARBA00009183"/>
    </source>
</evidence>
<dbReference type="InterPro" id="IPR050346">
    <property type="entry name" value="FMO-like"/>
</dbReference>
<protein>
    <recommendedName>
        <fullName evidence="9">Thiol-specific monooxygenase</fullName>
    </recommendedName>
</protein>
<comment type="caution">
    <text evidence="7">The sequence shown here is derived from an EMBL/GenBank/DDBJ whole genome shotgun (WGS) entry which is preliminary data.</text>
</comment>
<dbReference type="EMBL" id="JAUIRO010000009">
    <property type="protein sequence ID" value="KAK0701919.1"/>
    <property type="molecule type" value="Genomic_DNA"/>
</dbReference>
<dbReference type="PIRSF" id="PIRSF000332">
    <property type="entry name" value="FMO"/>
    <property type="match status" value="1"/>
</dbReference>
<feature type="region of interest" description="Disordered" evidence="6">
    <location>
        <begin position="54"/>
        <end position="99"/>
    </location>
</feature>
<dbReference type="Pfam" id="PF00743">
    <property type="entry name" value="FMO-like"/>
    <property type="match status" value="2"/>
</dbReference>
<dbReference type="InterPro" id="IPR020946">
    <property type="entry name" value="Flavin_mOase-like"/>
</dbReference>
<reference evidence="7" key="1">
    <citation type="submission" date="2023-06" db="EMBL/GenBank/DDBJ databases">
        <title>Genome-scale phylogeny and comparative genomics of the fungal order Sordariales.</title>
        <authorList>
            <consortium name="Lawrence Berkeley National Laboratory"/>
            <person name="Hensen N."/>
            <person name="Bonometti L."/>
            <person name="Westerberg I."/>
            <person name="Brannstrom I.O."/>
            <person name="Guillou S."/>
            <person name="Cros-Aarteil S."/>
            <person name="Calhoun S."/>
            <person name="Haridas S."/>
            <person name="Kuo A."/>
            <person name="Mondo S."/>
            <person name="Pangilinan J."/>
            <person name="Riley R."/>
            <person name="LaButti K."/>
            <person name="Andreopoulos B."/>
            <person name="Lipzen A."/>
            <person name="Chen C."/>
            <person name="Yanf M."/>
            <person name="Daum C."/>
            <person name="Ng V."/>
            <person name="Clum A."/>
            <person name="Steindorff A."/>
            <person name="Ohm R."/>
            <person name="Martin F."/>
            <person name="Silar P."/>
            <person name="Natvig D."/>
            <person name="Lalanne C."/>
            <person name="Gautier V."/>
            <person name="Ament-velasquez S.L."/>
            <person name="Kruys A."/>
            <person name="Hutchinson M.I."/>
            <person name="Powell A.J."/>
            <person name="Barry K."/>
            <person name="Miller A.N."/>
            <person name="Grigoriev I.V."/>
            <person name="Debuchy R."/>
            <person name="Gladieux P."/>
            <person name="Thoren M.H."/>
            <person name="Johannesson H."/>
        </authorList>
    </citation>
    <scope>NUCLEOTIDE SEQUENCE</scope>
    <source>
        <strain evidence="7">SMH2392-1A</strain>
    </source>
</reference>
<sequence>MTTPDKPGEFPLKPIRTVAVVGAGISGISAAAHLMRAGLSVTVFERSAASGGVWSYDARPPLNPPYPNERPSAGDYTPSAPGQHHSHTQDTGTAELSHAPPSAAYAGLRTNIPTSLMATSLAAYPADTPEIASCATVLEYIRQVSRETGVEALVLHRTRVEAATKNPDGGQWSLRTLTLTLDGDGGGDTARWAERQWTFDAVVAASGHYLAARVPRIPGLAEWKARFPARVAHAKQYRSPEPFRGRNVLLVGAGVSAGDIARELDGVAARTYQSARGGRFDTAPALLPPHAERVVGVKRFIVHEQAVAGSGVAGLADESHVPGGVELLDGRILDDMDSVVLATGYMTAYPYLAQLHSDTAGLDGAGEELVVTGDGAMSHNLYRDIFYVPDPTLAFLAVPFHLSVIPTLDFQAQVVARVFSGQAGLPAREKMRAEHQARVRERGLGRHFHSYLGEGAELRYVAGLVDWVNRDARARGVPLMDGHSDAFVANYRQLRERAMARGVFADPSVWETG</sequence>
<keyword evidence="3" id="KW-0274">FAD</keyword>
<dbReference type="Proteomes" id="UP001172101">
    <property type="component" value="Unassembled WGS sequence"/>
</dbReference>